<dbReference type="Gene3D" id="3.40.50.300">
    <property type="entry name" value="P-loop containing nucleotide triphosphate hydrolases"/>
    <property type="match status" value="1"/>
</dbReference>
<evidence type="ECO:0000259" key="1">
    <source>
        <dbReference type="Pfam" id="PF13521"/>
    </source>
</evidence>
<accession>A0A0N4ZKD5</accession>
<name>A0A0N4ZKD5_PARTI</name>
<dbReference type="SUPFAM" id="SSF52540">
    <property type="entry name" value="P-loop containing nucleoside triphosphate hydrolases"/>
    <property type="match status" value="1"/>
</dbReference>
<dbReference type="InterPro" id="IPR038727">
    <property type="entry name" value="NadR/Ttd14_AAA_dom"/>
</dbReference>
<dbReference type="GO" id="GO:0070300">
    <property type="term" value="F:phosphatidic acid binding"/>
    <property type="evidence" value="ECO:0007669"/>
    <property type="project" value="TreeGrafter"/>
</dbReference>
<dbReference type="PANTHER" id="PTHR34932">
    <property type="entry name" value="TRPL TRANSLOCATION DEFECT PROTEIN 14"/>
    <property type="match status" value="1"/>
</dbReference>
<feature type="domain" description="NadR/Ttd14 AAA" evidence="1">
    <location>
        <begin position="26"/>
        <end position="203"/>
    </location>
</feature>
<dbReference type="InterPro" id="IPR033469">
    <property type="entry name" value="CYTH-like_dom_sf"/>
</dbReference>
<dbReference type="WBParaSite" id="PTRK_0000856800.1">
    <property type="protein sequence ID" value="PTRK_0000856800.1"/>
    <property type="gene ID" value="PTRK_0000856800"/>
</dbReference>
<evidence type="ECO:0000313" key="3">
    <source>
        <dbReference type="WBParaSite" id="PTRK_0000856800.1"/>
    </source>
</evidence>
<reference evidence="3" key="1">
    <citation type="submission" date="2017-02" db="UniProtKB">
        <authorList>
            <consortium name="WormBaseParasite"/>
        </authorList>
    </citation>
    <scope>IDENTIFICATION</scope>
</reference>
<dbReference type="GO" id="GO:0045494">
    <property type="term" value="P:photoreceptor cell maintenance"/>
    <property type="evidence" value="ECO:0007669"/>
    <property type="project" value="TreeGrafter"/>
</dbReference>
<proteinExistence type="predicted"/>
<dbReference type="InterPro" id="IPR053227">
    <property type="entry name" value="TRPL-trafficking_regulator"/>
</dbReference>
<sequence>MTAPSKSIMKEIQLLENQKQTNQIYKVVLTGGPCGGKTTGQERLESFFTSIGWRVLKVPEAATTLMKGGIRFADLTEKEQYIFQEELVRTLIHLENVYFRLAESLVSRSNVLIICDRGAMDPSAYMDKKDWEILCGRIGVDTFNLREIRYNQVVHMVTAADGAEKFYTLSNNNARSEGLQEALKQEQLTRKAWIGHPYLDVIDNADCDSFEDKILKMIQAICKRIGIKADDRLDKNTKKRKWLVSGIDESNFADYISFAVSHNYLKIGGDEENVQVRLRKRGNGNKMTYTLTKSENISGERIETIWQISHREYDNFYKLRDTNRCTLFKTRRCFNYGNQYFHLDIFVPPLPLSCAGKNLMILETYTTKPPFTNEPELPNFLTVVKEITGNKEFSMYNISNKSATPLNL</sequence>
<dbReference type="GO" id="GO:0035091">
    <property type="term" value="F:phosphatidylinositol binding"/>
    <property type="evidence" value="ECO:0007669"/>
    <property type="project" value="TreeGrafter"/>
</dbReference>
<dbReference type="InterPro" id="IPR027417">
    <property type="entry name" value="P-loop_NTPase"/>
</dbReference>
<dbReference type="SUPFAM" id="SSF55154">
    <property type="entry name" value="CYTH-like phosphatases"/>
    <property type="match status" value="1"/>
</dbReference>
<dbReference type="Pfam" id="PF13521">
    <property type="entry name" value="AAA_28"/>
    <property type="match status" value="1"/>
</dbReference>
<evidence type="ECO:0000313" key="2">
    <source>
        <dbReference type="Proteomes" id="UP000038045"/>
    </source>
</evidence>
<dbReference type="PANTHER" id="PTHR34932:SF1">
    <property type="entry name" value="TRPL TRANSLOCATION DEFECT PROTEIN 14"/>
    <property type="match status" value="1"/>
</dbReference>
<dbReference type="Proteomes" id="UP000038045">
    <property type="component" value="Unplaced"/>
</dbReference>
<dbReference type="AlphaFoldDB" id="A0A0N4ZKD5"/>
<dbReference type="GO" id="GO:0005525">
    <property type="term" value="F:GTP binding"/>
    <property type="evidence" value="ECO:0007669"/>
    <property type="project" value="TreeGrafter"/>
</dbReference>
<organism evidence="2 3">
    <name type="scientific">Parastrongyloides trichosuri</name>
    <name type="common">Possum-specific nematode worm</name>
    <dbReference type="NCBI Taxonomy" id="131310"/>
    <lineage>
        <taxon>Eukaryota</taxon>
        <taxon>Metazoa</taxon>
        <taxon>Ecdysozoa</taxon>
        <taxon>Nematoda</taxon>
        <taxon>Chromadorea</taxon>
        <taxon>Rhabditida</taxon>
        <taxon>Tylenchina</taxon>
        <taxon>Panagrolaimomorpha</taxon>
        <taxon>Strongyloidoidea</taxon>
        <taxon>Strongyloididae</taxon>
        <taxon>Parastrongyloides</taxon>
    </lineage>
</organism>
<dbReference type="Gene3D" id="2.40.320.10">
    <property type="entry name" value="Hypothetical Protein Pfu-838710-001"/>
    <property type="match status" value="1"/>
</dbReference>
<protein>
    <submittedName>
        <fullName evidence="3">AAA_28 domain-containing protein</fullName>
    </submittedName>
</protein>
<keyword evidence="2" id="KW-1185">Reference proteome</keyword>